<feature type="region of interest" description="Disordered" evidence="1">
    <location>
        <begin position="43"/>
        <end position="103"/>
    </location>
</feature>
<dbReference type="EMBL" id="CAUOFW020005841">
    <property type="protein sequence ID" value="CAK9171791.1"/>
    <property type="molecule type" value="Genomic_DNA"/>
</dbReference>
<sequence>MPRSSSALILNSCIANSAGSSPESDFVLRHSRTRSVSLTTAFGSDDHQLKSPATRSLSELDLRDPQVPKKNNSTSTKPPTTPKPANVKENGEQEVGRPRLSRTVERLLLSSSGLGEADEEGTDAYCKWMIKANPGNSLTLKLCQVLERG</sequence>
<feature type="compositionally biased region" description="Basic and acidic residues" evidence="1">
    <location>
        <begin position="58"/>
        <end position="67"/>
    </location>
</feature>
<dbReference type="Proteomes" id="UP001642360">
    <property type="component" value="Unassembled WGS sequence"/>
</dbReference>
<protein>
    <submittedName>
        <fullName evidence="2">Uncharacterized protein</fullName>
    </submittedName>
</protein>
<reference evidence="2 3" key="1">
    <citation type="submission" date="2024-02" db="EMBL/GenBank/DDBJ databases">
        <authorList>
            <person name="Vignale AGUSTIN F."/>
            <person name="Sosa J E."/>
            <person name="Modenutti C."/>
        </authorList>
    </citation>
    <scope>NUCLEOTIDE SEQUENCE [LARGE SCALE GENOMIC DNA]</scope>
</reference>
<feature type="compositionally biased region" description="Basic and acidic residues" evidence="1">
    <location>
        <begin position="89"/>
        <end position="103"/>
    </location>
</feature>
<accession>A0ABC8TS82</accession>
<dbReference type="AlphaFoldDB" id="A0ABC8TS82"/>
<organism evidence="2 3">
    <name type="scientific">Ilex paraguariensis</name>
    <name type="common">yerba mate</name>
    <dbReference type="NCBI Taxonomy" id="185542"/>
    <lineage>
        <taxon>Eukaryota</taxon>
        <taxon>Viridiplantae</taxon>
        <taxon>Streptophyta</taxon>
        <taxon>Embryophyta</taxon>
        <taxon>Tracheophyta</taxon>
        <taxon>Spermatophyta</taxon>
        <taxon>Magnoliopsida</taxon>
        <taxon>eudicotyledons</taxon>
        <taxon>Gunneridae</taxon>
        <taxon>Pentapetalae</taxon>
        <taxon>asterids</taxon>
        <taxon>campanulids</taxon>
        <taxon>Aquifoliales</taxon>
        <taxon>Aquifoliaceae</taxon>
        <taxon>Ilex</taxon>
    </lineage>
</organism>
<proteinExistence type="predicted"/>
<name>A0ABC8TS82_9AQUA</name>
<keyword evidence="3" id="KW-1185">Reference proteome</keyword>
<evidence type="ECO:0000313" key="2">
    <source>
        <dbReference type="EMBL" id="CAK9171791.1"/>
    </source>
</evidence>
<gene>
    <name evidence="2" type="ORF">ILEXP_LOCUS41394</name>
</gene>
<evidence type="ECO:0000313" key="3">
    <source>
        <dbReference type="Proteomes" id="UP001642360"/>
    </source>
</evidence>
<evidence type="ECO:0000256" key="1">
    <source>
        <dbReference type="SAM" id="MobiDB-lite"/>
    </source>
</evidence>
<comment type="caution">
    <text evidence="2">The sequence shown here is derived from an EMBL/GenBank/DDBJ whole genome shotgun (WGS) entry which is preliminary data.</text>
</comment>
<feature type="compositionally biased region" description="Low complexity" evidence="1">
    <location>
        <begin position="68"/>
        <end position="78"/>
    </location>
</feature>